<accession>A0A6A7AV62</accession>
<sequence length="322" mass="36594">MTTLLNTKRIRTSTPAQLTEYYNEVRAQTPDEDITAQLLRAVDIGSISPAAVAPWLGLTKSPVIMKRALQQNHSILIRQFAIKYFRKRLHSSTWRDAWTGVGGTPGMLEIFADLSVIEIRTMCKALSRCAKGNDIKEKREHITELFKGLHPGTYVDAKYQTSDRRPLAKHYGLLLPACSQNLIEVALTEDLKGVWKHAKLRDLLEHCPAQLGQRQISRLADNETKSINQEHIKVLTNRYSTATLSNPRFSPSMNYSLTCLRILVSVESSKMDDTIVVNNIIRPLLSRSVRKRVDWERILEIVDLTLKYFEKNPTAGKMINPT</sequence>
<gene>
    <name evidence="1" type="ORF">T440DRAFT_522026</name>
</gene>
<dbReference type="AlphaFoldDB" id="A0A6A7AV62"/>
<reference evidence="1" key="1">
    <citation type="submission" date="2020-01" db="EMBL/GenBank/DDBJ databases">
        <authorList>
            <consortium name="DOE Joint Genome Institute"/>
            <person name="Haridas S."/>
            <person name="Albert R."/>
            <person name="Binder M."/>
            <person name="Bloem J."/>
            <person name="Labutti K."/>
            <person name="Salamov A."/>
            <person name="Andreopoulos B."/>
            <person name="Baker S.E."/>
            <person name="Barry K."/>
            <person name="Bills G."/>
            <person name="Bluhm B.H."/>
            <person name="Cannon C."/>
            <person name="Castanera R."/>
            <person name="Culley D.E."/>
            <person name="Daum C."/>
            <person name="Ezra D."/>
            <person name="Gonzalez J.B."/>
            <person name="Henrissat B."/>
            <person name="Kuo A."/>
            <person name="Liang C."/>
            <person name="Lipzen A."/>
            <person name="Lutzoni F."/>
            <person name="Magnuson J."/>
            <person name="Mondo S."/>
            <person name="Nolan M."/>
            <person name="Ohm R."/>
            <person name="Pangilinan J."/>
            <person name="Park H.-J."/>
            <person name="Ramirez L."/>
            <person name="Alfaro M."/>
            <person name="Sun H."/>
            <person name="Tritt A."/>
            <person name="Yoshinaga Y."/>
            <person name="Zwiers L.-H."/>
            <person name="Turgeon B.G."/>
            <person name="Goodwin S.B."/>
            <person name="Spatafora J.W."/>
            <person name="Crous P.W."/>
            <person name="Grigoriev I.V."/>
        </authorList>
    </citation>
    <scope>NUCLEOTIDE SEQUENCE</scope>
    <source>
        <strain evidence="1">IPT5</strain>
    </source>
</reference>
<name>A0A6A7AV62_9PLEO</name>
<evidence type="ECO:0000313" key="2">
    <source>
        <dbReference type="Proteomes" id="UP000799423"/>
    </source>
</evidence>
<dbReference type="Proteomes" id="UP000799423">
    <property type="component" value="Unassembled WGS sequence"/>
</dbReference>
<protein>
    <submittedName>
        <fullName evidence="1">Uncharacterized protein</fullName>
    </submittedName>
</protein>
<keyword evidence="2" id="KW-1185">Reference proteome</keyword>
<proteinExistence type="predicted"/>
<dbReference type="EMBL" id="MU006338">
    <property type="protein sequence ID" value="KAF2846089.1"/>
    <property type="molecule type" value="Genomic_DNA"/>
</dbReference>
<dbReference type="OrthoDB" id="2549237at2759"/>
<evidence type="ECO:0000313" key="1">
    <source>
        <dbReference type="EMBL" id="KAF2846089.1"/>
    </source>
</evidence>
<organism evidence="1 2">
    <name type="scientific">Plenodomus tracheiphilus IPT5</name>
    <dbReference type="NCBI Taxonomy" id="1408161"/>
    <lineage>
        <taxon>Eukaryota</taxon>
        <taxon>Fungi</taxon>
        <taxon>Dikarya</taxon>
        <taxon>Ascomycota</taxon>
        <taxon>Pezizomycotina</taxon>
        <taxon>Dothideomycetes</taxon>
        <taxon>Pleosporomycetidae</taxon>
        <taxon>Pleosporales</taxon>
        <taxon>Pleosporineae</taxon>
        <taxon>Leptosphaeriaceae</taxon>
        <taxon>Plenodomus</taxon>
    </lineage>
</organism>